<dbReference type="GO" id="GO:0006281">
    <property type="term" value="P:DNA repair"/>
    <property type="evidence" value="ECO:0007669"/>
    <property type="project" value="InterPro"/>
</dbReference>
<dbReference type="STRING" id="105785.A0A2J7PG47"/>
<protein>
    <recommendedName>
        <fullName evidence="10">Fanconi anemia group I protein</fullName>
    </recommendedName>
</protein>
<feature type="domain" description="FANCI solenoid 4" evidence="5">
    <location>
        <begin position="1048"/>
        <end position="1296"/>
    </location>
</feature>
<dbReference type="Pfam" id="PF14678">
    <property type="entry name" value="FANCI_S4"/>
    <property type="match status" value="1"/>
</dbReference>
<dbReference type="Pfam" id="PF14680">
    <property type="entry name" value="FANCI_HD2"/>
    <property type="match status" value="1"/>
</dbReference>
<evidence type="ECO:0000256" key="1">
    <source>
        <dbReference type="SAM" id="MobiDB-lite"/>
    </source>
</evidence>
<dbReference type="InterPro" id="IPR029313">
    <property type="entry name" value="FANCI_S3"/>
</dbReference>
<dbReference type="EMBL" id="NEVH01025635">
    <property type="protein sequence ID" value="PNF15308.1"/>
    <property type="molecule type" value="Genomic_DNA"/>
</dbReference>
<dbReference type="Proteomes" id="UP000235965">
    <property type="component" value="Unassembled WGS sequence"/>
</dbReference>
<dbReference type="GO" id="GO:0070182">
    <property type="term" value="F:DNA polymerase binding"/>
    <property type="evidence" value="ECO:0007669"/>
    <property type="project" value="TreeGrafter"/>
</dbReference>
<evidence type="ECO:0000259" key="7">
    <source>
        <dbReference type="Pfam" id="PF14680"/>
    </source>
</evidence>
<feature type="domain" description="FANCI solenoid 2" evidence="3">
    <location>
        <begin position="387"/>
        <end position="535"/>
    </location>
</feature>
<comment type="caution">
    <text evidence="8">The sequence shown here is derived from an EMBL/GenBank/DDBJ whole genome shotgun (WGS) entry which is preliminary data.</text>
</comment>
<evidence type="ECO:0008006" key="10">
    <source>
        <dbReference type="Google" id="ProtNLM"/>
    </source>
</evidence>
<dbReference type="EMBL" id="NEVH01025635">
    <property type="protein sequence ID" value="PNF15307.1"/>
    <property type="molecule type" value="Genomic_DNA"/>
</dbReference>
<accession>A0A2J7PG47</accession>
<reference evidence="8 9" key="1">
    <citation type="submission" date="2017-12" db="EMBL/GenBank/DDBJ databases">
        <title>Hemimetabolous genomes reveal molecular basis of termite eusociality.</title>
        <authorList>
            <person name="Harrison M.C."/>
            <person name="Jongepier E."/>
            <person name="Robertson H.M."/>
            <person name="Arning N."/>
            <person name="Bitard-Feildel T."/>
            <person name="Chao H."/>
            <person name="Childers C.P."/>
            <person name="Dinh H."/>
            <person name="Doddapaneni H."/>
            <person name="Dugan S."/>
            <person name="Gowin J."/>
            <person name="Greiner C."/>
            <person name="Han Y."/>
            <person name="Hu H."/>
            <person name="Hughes D.S.T."/>
            <person name="Huylmans A.-K."/>
            <person name="Kemena C."/>
            <person name="Kremer L.P.M."/>
            <person name="Lee S.L."/>
            <person name="Lopez-Ezquerra A."/>
            <person name="Mallet L."/>
            <person name="Monroy-Kuhn J.M."/>
            <person name="Moser A."/>
            <person name="Murali S.C."/>
            <person name="Muzny D.M."/>
            <person name="Otani S."/>
            <person name="Piulachs M.-D."/>
            <person name="Poelchau M."/>
            <person name="Qu J."/>
            <person name="Schaub F."/>
            <person name="Wada-Katsumata A."/>
            <person name="Worley K.C."/>
            <person name="Xie Q."/>
            <person name="Ylla G."/>
            <person name="Poulsen M."/>
            <person name="Gibbs R.A."/>
            <person name="Schal C."/>
            <person name="Richards S."/>
            <person name="Belles X."/>
            <person name="Korb J."/>
            <person name="Bornberg-Bauer E."/>
        </authorList>
    </citation>
    <scope>NUCLEOTIDE SEQUENCE [LARGE SCALE GENOMIC DNA]</scope>
    <source>
        <tissue evidence="8">Whole body</tissue>
    </source>
</reference>
<dbReference type="PANTHER" id="PTHR21818:SF0">
    <property type="entry name" value="FANCONI ANEMIA GROUP I PROTEIN"/>
    <property type="match status" value="1"/>
</dbReference>
<dbReference type="PANTHER" id="PTHR21818">
    <property type="entry name" value="BC025462 PROTEIN"/>
    <property type="match status" value="1"/>
</dbReference>
<organism evidence="8 9">
    <name type="scientific">Cryptotermes secundus</name>
    <dbReference type="NCBI Taxonomy" id="105785"/>
    <lineage>
        <taxon>Eukaryota</taxon>
        <taxon>Metazoa</taxon>
        <taxon>Ecdysozoa</taxon>
        <taxon>Arthropoda</taxon>
        <taxon>Hexapoda</taxon>
        <taxon>Insecta</taxon>
        <taxon>Pterygota</taxon>
        <taxon>Neoptera</taxon>
        <taxon>Polyneoptera</taxon>
        <taxon>Dictyoptera</taxon>
        <taxon>Blattodea</taxon>
        <taxon>Blattoidea</taxon>
        <taxon>Termitoidae</taxon>
        <taxon>Kalotermitidae</taxon>
        <taxon>Cryptotermitinae</taxon>
        <taxon>Cryptotermes</taxon>
    </lineage>
</organism>
<dbReference type="InterPro" id="IPR029308">
    <property type="entry name" value="FANCI_S1"/>
</dbReference>
<evidence type="ECO:0000259" key="5">
    <source>
        <dbReference type="Pfam" id="PF14678"/>
    </source>
</evidence>
<dbReference type="Pfam" id="PF14676">
    <property type="entry name" value="FANCI_S2"/>
    <property type="match status" value="1"/>
</dbReference>
<dbReference type="InParanoid" id="A0A2J7PG47"/>
<evidence type="ECO:0000313" key="9">
    <source>
        <dbReference type="Proteomes" id="UP000235965"/>
    </source>
</evidence>
<feature type="domain" description="FANCI solenoid 3" evidence="4">
    <location>
        <begin position="818"/>
        <end position="1034"/>
    </location>
</feature>
<dbReference type="InterPro" id="IPR029310">
    <property type="entry name" value="FANCI_HD1"/>
</dbReference>
<sequence>MSLKDIEVKLKTLGVKNDVASLEAFVSSLEDEKICSLVSCKICHSDAPQLLSYLYRGMPQNSATEVKRFKVTERVLRGLQSQELQNKQVNAIVSRLVLEVEKLTPAQLVQFCDYCIHCIQHEDGERTSWKDLLPKLLSVLVSNDSVNHAGIDMTGSEYKSEVIRTLLMVQWRPSIVTSLASMFIEVSLTSEQHLQVVNKLCSSFEQLAPPEIPPLVHQLLQLCKNKHGVALFLRLQAYFCTRLYNRLLSTASSSESTSLVANGDSIGLASETETQAAEATVLFHILQSARFGHASIRNFLKFMKNVANAPELVLDPFLLTVLLSVSNISIYQEQVFDVLKCTMQRAVQEEEKKVESAWLRDMMPSCCDVEFIFTKLMANSLRERSSVMEGLVNLAFILLGAKAAKGKESVAEKLRRFGMFVLVRLTRKHTETTGPVLQRLTDCIITGQDITQYTDCLHQMAMTIPLVFNEHRAIIIALLEMLTKLPGPVAENVVYAMLPIVRSFPSLRDVLIMVLRKALFARDVGLRKMAVSGFLQLLSNLDVKGMAVLSSSQSSQRSQGRPPAHSLLTQIDLEAGNSSTNNEAICLELLGVLRRCFMQQADVRLRLYEGLHSGVIRNPELRGFVQDMLINHFNQFYQSDPDTLPPLNLTKAVTLRDVSAELQEPLGHLIFSIQQVASTDSSDSSPTKLINILESLCSRMLKCSLENFGLNEATDLLDGLPESQQQQEIVRQILGVFEALMGYTISTWTKDTSAEKAKKLNSLFKGYSRVAEYAKSNHKTGKKTDGDTGGASRPKRKDDKRVAPTKGRTVTFRFPHTVLDYHVTHRMLCILHMNSVPWCTDEAANQIKGHRGFSIYVLEATLKLLKASLAENHTILKSTSRLNSYINIGSVVYSQCVTKLQEFVEFDAGTAALALDCFNGLFGLVCSHYKEKLGLFLGEVVGTVPASEGLTKQLFALVSKHKELLTGILSMEDEAADETAVKKIPLLLIQGITQFTLQIPCNDACRQVLKWVKLFVKDRVLSNVNLVKRMLSLLFTLELRSKGSSQLYEHIAMQLSDLMGTVNEDEEAEKHISYSAVRAGYENAVLFLLCDIVKQMLELIDWTLLRFRAEYTAMTHSVADRLQANRESLKRKECDVVHQISQCVQILNYVSNLALKPGPATDAVLKLLTHQYTSLTMLTKYFILRSTKTDPAFRAVRFEMVVKLTGKYLSPHVYNLISHIEASQKLENGTKKKKADPLAMKSKVLRETRFIPNLIYEIEQYEKFVIELSKKSKVNLMSYMKLSTYRDFRIYSKRLQAADDQDQSNAGNDTVVSGVEAQENGHSVSSVVKEPPKKKARKQ</sequence>
<keyword evidence="9" id="KW-1185">Reference proteome</keyword>
<name>A0A2J7PG47_9NEOP</name>
<feature type="region of interest" description="Disordered" evidence="1">
    <location>
        <begin position="775"/>
        <end position="804"/>
    </location>
</feature>
<dbReference type="InterPro" id="IPR016024">
    <property type="entry name" value="ARM-type_fold"/>
</dbReference>
<feature type="domain" description="FANCI helical" evidence="6">
    <location>
        <begin position="296"/>
        <end position="378"/>
    </location>
</feature>
<evidence type="ECO:0000259" key="2">
    <source>
        <dbReference type="Pfam" id="PF14675"/>
    </source>
</evidence>
<evidence type="ECO:0000313" key="8">
    <source>
        <dbReference type="EMBL" id="PNF15307.1"/>
    </source>
</evidence>
<dbReference type="InterPro" id="IPR026171">
    <property type="entry name" value="FANCI"/>
</dbReference>
<dbReference type="InterPro" id="IPR029314">
    <property type="entry name" value="FANCI_S4"/>
</dbReference>
<dbReference type="SUPFAM" id="SSF48371">
    <property type="entry name" value="ARM repeat"/>
    <property type="match status" value="1"/>
</dbReference>
<feature type="domain" description="FANCI solenoid 1" evidence="2">
    <location>
        <begin position="67"/>
        <end position="289"/>
    </location>
</feature>
<evidence type="ECO:0000259" key="4">
    <source>
        <dbReference type="Pfam" id="PF14677"/>
    </source>
</evidence>
<evidence type="ECO:0000259" key="6">
    <source>
        <dbReference type="Pfam" id="PF14679"/>
    </source>
</evidence>
<proteinExistence type="predicted"/>
<dbReference type="InterPro" id="IPR029315">
    <property type="entry name" value="FANCI_S2"/>
</dbReference>
<dbReference type="InterPro" id="IPR029312">
    <property type="entry name" value="FANCI_HD2"/>
</dbReference>
<evidence type="ECO:0000259" key="3">
    <source>
        <dbReference type="Pfam" id="PF14676"/>
    </source>
</evidence>
<dbReference type="OrthoDB" id="195089at2759"/>
<dbReference type="Pfam" id="PF14675">
    <property type="entry name" value="FANCI_S1"/>
    <property type="match status" value="1"/>
</dbReference>
<gene>
    <name evidence="8" type="ORF">B7P43_G01000</name>
</gene>
<dbReference type="FunCoup" id="A0A2J7PG47">
    <property type="interactions" value="733"/>
</dbReference>
<feature type="domain" description="FANCI helical" evidence="7">
    <location>
        <begin position="569"/>
        <end position="775"/>
    </location>
</feature>
<feature type="region of interest" description="Disordered" evidence="1">
    <location>
        <begin position="1299"/>
        <end position="1339"/>
    </location>
</feature>
<dbReference type="Pfam" id="PF14677">
    <property type="entry name" value="FANCI_S3"/>
    <property type="match status" value="1"/>
</dbReference>
<dbReference type="Pfam" id="PF14679">
    <property type="entry name" value="FANCI_HD1"/>
    <property type="match status" value="1"/>
</dbReference>